<keyword evidence="2" id="KW-1185">Reference proteome</keyword>
<organism evidence="1 2">
    <name type="scientific">Lapillicoccus jejuensis</name>
    <dbReference type="NCBI Taxonomy" id="402171"/>
    <lineage>
        <taxon>Bacteria</taxon>
        <taxon>Bacillati</taxon>
        <taxon>Actinomycetota</taxon>
        <taxon>Actinomycetes</taxon>
        <taxon>Micrococcales</taxon>
        <taxon>Intrasporangiaceae</taxon>
        <taxon>Lapillicoccus</taxon>
    </lineage>
</organism>
<accession>A0A542E3M5</accession>
<dbReference type="RefSeq" id="WP_141849229.1">
    <property type="nucleotide sequence ID" value="NZ_BAAAPR010000007.1"/>
</dbReference>
<evidence type="ECO:0000313" key="2">
    <source>
        <dbReference type="Proteomes" id="UP000317893"/>
    </source>
</evidence>
<dbReference type="EMBL" id="VFMN01000001">
    <property type="protein sequence ID" value="TQJ09941.1"/>
    <property type="molecule type" value="Genomic_DNA"/>
</dbReference>
<dbReference type="Proteomes" id="UP000317893">
    <property type="component" value="Unassembled WGS sequence"/>
</dbReference>
<sequence length="99" mass="10815">MRDVAAVYLDAAVHHDCTTTQALTTGATPAWCTDPTMTSYRNVTGPTLLQQPGRDLQRVSFTMTNTESAEHSLNPATRPWSLCFARSAAGWRVADQGFL</sequence>
<dbReference type="AlphaFoldDB" id="A0A542E3M5"/>
<proteinExistence type="predicted"/>
<reference evidence="1 2" key="1">
    <citation type="submission" date="2019-06" db="EMBL/GenBank/DDBJ databases">
        <title>Sequencing the genomes of 1000 actinobacteria strains.</title>
        <authorList>
            <person name="Klenk H.-P."/>
        </authorList>
    </citation>
    <scope>NUCLEOTIDE SEQUENCE [LARGE SCALE GENOMIC DNA]</scope>
    <source>
        <strain evidence="1 2">DSM 18607</strain>
    </source>
</reference>
<protein>
    <submittedName>
        <fullName evidence="1">Uncharacterized protein</fullName>
    </submittedName>
</protein>
<gene>
    <name evidence="1" type="ORF">FB458_3057</name>
</gene>
<evidence type="ECO:0000313" key="1">
    <source>
        <dbReference type="EMBL" id="TQJ09941.1"/>
    </source>
</evidence>
<name>A0A542E3M5_9MICO</name>
<comment type="caution">
    <text evidence="1">The sequence shown here is derived from an EMBL/GenBank/DDBJ whole genome shotgun (WGS) entry which is preliminary data.</text>
</comment>
<dbReference type="OrthoDB" id="4980920at2"/>